<dbReference type="OrthoDB" id="7990385at2"/>
<reference evidence="3 4" key="1">
    <citation type="submission" date="2019-07" db="EMBL/GenBank/DDBJ databases">
        <title>Genomic Encyclopedia of Archaeal and Bacterial Type Strains, Phase II (KMG-II): from individual species to whole genera.</title>
        <authorList>
            <person name="Goeker M."/>
        </authorList>
    </citation>
    <scope>NUCLEOTIDE SEQUENCE [LARGE SCALE GENOMIC DNA]</scope>
    <source>
        <strain evidence="3 4">ATCC BAA-252</strain>
    </source>
</reference>
<dbReference type="AlphaFoldDB" id="A0A562SI79"/>
<keyword evidence="4" id="KW-1185">Reference proteome</keyword>
<dbReference type="EMBL" id="VLLF01000011">
    <property type="protein sequence ID" value="TWI80783.1"/>
    <property type="molecule type" value="Genomic_DNA"/>
</dbReference>
<protein>
    <submittedName>
        <fullName evidence="3">Flp pilus assembly protein TadG</fullName>
    </submittedName>
</protein>
<name>A0A562SI79_9HYPH</name>
<feature type="domain" description="TadE-like" evidence="2">
    <location>
        <begin position="23"/>
        <end position="65"/>
    </location>
</feature>
<dbReference type="InterPro" id="IPR012495">
    <property type="entry name" value="TadE-like_dom"/>
</dbReference>
<feature type="transmembrane region" description="Helical" evidence="1">
    <location>
        <begin position="24"/>
        <end position="44"/>
    </location>
</feature>
<evidence type="ECO:0000259" key="2">
    <source>
        <dbReference type="Pfam" id="PF07811"/>
    </source>
</evidence>
<keyword evidence="1" id="KW-0812">Transmembrane</keyword>
<dbReference type="Proteomes" id="UP000320593">
    <property type="component" value="Unassembled WGS sequence"/>
</dbReference>
<accession>A0A562SI79</accession>
<organism evidence="3 4">
    <name type="scientific">Roseibium hamelinense</name>
    <dbReference type="NCBI Taxonomy" id="150831"/>
    <lineage>
        <taxon>Bacteria</taxon>
        <taxon>Pseudomonadati</taxon>
        <taxon>Pseudomonadota</taxon>
        <taxon>Alphaproteobacteria</taxon>
        <taxon>Hyphomicrobiales</taxon>
        <taxon>Stappiaceae</taxon>
        <taxon>Roseibium</taxon>
    </lineage>
</organism>
<proteinExistence type="predicted"/>
<dbReference type="Pfam" id="PF07811">
    <property type="entry name" value="TadE"/>
    <property type="match status" value="1"/>
</dbReference>
<evidence type="ECO:0000256" key="1">
    <source>
        <dbReference type="SAM" id="Phobius"/>
    </source>
</evidence>
<comment type="caution">
    <text evidence="3">The sequence shown here is derived from an EMBL/GenBank/DDBJ whole genome shotgun (WGS) entry which is preliminary data.</text>
</comment>
<keyword evidence="1" id="KW-0472">Membrane</keyword>
<keyword evidence="1" id="KW-1133">Transmembrane helix</keyword>
<gene>
    <name evidence="3" type="ORF">JM93_03997</name>
</gene>
<sequence length="189" mass="21411">MLLFFRSVFATPLMRKFRRSRDGVTAIEFALIAPVFFVLVLGTMEIGISFLVHRMADNAVLEASRKIKTGQALRDGFNETQFKAEICSSMPDFMCDVDRIVLEVSEFEFFSELDSIDDMLDDDGEIREDYNFQVGSAGSIILVRTIYRWPMVTSILGLSAADGGNYERYLYSTQVFRNEPFPYTADGGV</sequence>
<evidence type="ECO:0000313" key="4">
    <source>
        <dbReference type="Proteomes" id="UP000320593"/>
    </source>
</evidence>
<evidence type="ECO:0000313" key="3">
    <source>
        <dbReference type="EMBL" id="TWI80783.1"/>
    </source>
</evidence>